<dbReference type="PROSITE" id="PS51061">
    <property type="entry name" value="R3H"/>
    <property type="match status" value="1"/>
</dbReference>
<keyword evidence="6" id="KW-0862">Zinc</keyword>
<keyword evidence="3" id="KW-0479">Metal-binding</keyword>
<evidence type="ECO:0000256" key="2">
    <source>
        <dbReference type="ARBA" id="ARBA00007269"/>
    </source>
</evidence>
<reference evidence="11" key="1">
    <citation type="journal article" date="2012" name="Proc. Natl. Acad. Sci. U.S.A.">
        <title>Antigenic diversity is generated by distinct evolutionary mechanisms in African trypanosome species.</title>
        <authorList>
            <person name="Jackson A.P."/>
            <person name="Berry A."/>
            <person name="Aslett M."/>
            <person name="Allison H.C."/>
            <person name="Burton P."/>
            <person name="Vavrova-Anderson J."/>
            <person name="Brown R."/>
            <person name="Browne H."/>
            <person name="Corton N."/>
            <person name="Hauser H."/>
            <person name="Gamble J."/>
            <person name="Gilderthorp R."/>
            <person name="Marcello L."/>
            <person name="McQuillan J."/>
            <person name="Otto T.D."/>
            <person name="Quail M.A."/>
            <person name="Sanders M.J."/>
            <person name="van Tonder A."/>
            <person name="Ginger M.L."/>
            <person name="Field M.C."/>
            <person name="Barry J.D."/>
            <person name="Hertz-Fowler C."/>
            <person name="Berriman M."/>
        </authorList>
    </citation>
    <scope>NUCLEOTIDE SEQUENCE</scope>
    <source>
        <strain evidence="11">IL3000</strain>
    </source>
</reference>
<dbReference type="GO" id="GO:0008270">
    <property type="term" value="F:zinc ion binding"/>
    <property type="evidence" value="ECO:0007669"/>
    <property type="project" value="UniProtKB-KW"/>
</dbReference>
<evidence type="ECO:0000256" key="1">
    <source>
        <dbReference type="ARBA" id="ARBA00004123"/>
    </source>
</evidence>
<dbReference type="Gene3D" id="3.30.1370.50">
    <property type="entry name" value="R3H-like domain"/>
    <property type="match status" value="1"/>
</dbReference>
<dbReference type="EMBL" id="HE575320">
    <property type="protein sequence ID" value="CCC91331.1"/>
    <property type="molecule type" value="Genomic_DNA"/>
</dbReference>
<evidence type="ECO:0000256" key="8">
    <source>
        <dbReference type="ARBA" id="ARBA00023163"/>
    </source>
</evidence>
<dbReference type="GO" id="GO:0000977">
    <property type="term" value="F:RNA polymerase II transcription regulatory region sequence-specific DNA binding"/>
    <property type="evidence" value="ECO:0007669"/>
    <property type="project" value="TreeGrafter"/>
</dbReference>
<keyword evidence="5" id="KW-0863">Zinc-finger</keyword>
<keyword evidence="8" id="KW-0804">Transcription</keyword>
<evidence type="ECO:0000256" key="3">
    <source>
        <dbReference type="ARBA" id="ARBA00022723"/>
    </source>
</evidence>
<gene>
    <name evidence="11" type="ORF">TCIL3000_7_1370</name>
</gene>
<dbReference type="InterPro" id="IPR034078">
    <property type="entry name" value="NFX1_fam"/>
</dbReference>
<sequence>MVTCYCGVERGEMPCGTEGFSCGRPCGRELKCGAHRCGALCHAGPCPSCEGDPSVVTTCPCGSTPLAVARVRCSDPIPTCGAVCDRWLGCGKHRCEAQCHAGKCQPCNQQQATQCPCGLTKASVPCGTQNEFRCDKVCKTRLSCGKHDCRERCCPSRKNPGDSAHRCRYICNKKLSCGHKCMELCHRGACPVCPRLVAERLECRCGAEVLMPPQACGTKPPPCRKPCNIPQPCGHHTVVHNCHYGDCPPCMFPTERLCAGGHKVVGNVPCSAEVATCNGKCEKSIVCGHKCERPCHPGPCVDEKHPCRQPCGKIHELCGHMCTANCHVSKSCPKCTKKVESRCECGRQTKQISCEKLLSLKRRDPSQTYEVHCDAECLFEQRLNILSARIKPPPPLKYSIFLWEAATANLDQVKKIEKALNDFVESGGGLSCLGAMPAAKRAIVHGLCYYYRITSESVDPEPRRSCVLRRTAETRIPKPLLSVAVTIPEVHSPLCFVERVRQRGEMMSTHVVTVRGEYANPIAVAHVLRDFAGDFIWVEEESDRGAPELLLYFTSHAKQREAHRHLQSVRPSFEFSIGSTPEGSKLKSKTSTSGAFSWARLAGGKK</sequence>
<evidence type="ECO:0000256" key="9">
    <source>
        <dbReference type="ARBA" id="ARBA00023242"/>
    </source>
</evidence>
<organism evidence="11">
    <name type="scientific">Trypanosoma congolense (strain IL3000)</name>
    <dbReference type="NCBI Taxonomy" id="1068625"/>
    <lineage>
        <taxon>Eukaryota</taxon>
        <taxon>Discoba</taxon>
        <taxon>Euglenozoa</taxon>
        <taxon>Kinetoplastea</taxon>
        <taxon>Metakinetoplastina</taxon>
        <taxon>Trypanosomatida</taxon>
        <taxon>Trypanosomatidae</taxon>
        <taxon>Trypanosoma</taxon>
        <taxon>Nannomonas</taxon>
    </lineage>
</organism>
<accession>G0UPM0</accession>
<dbReference type="SMART" id="SM00438">
    <property type="entry name" value="ZnF_NFX"/>
    <property type="match status" value="6"/>
</dbReference>
<evidence type="ECO:0000313" key="11">
    <source>
        <dbReference type="EMBL" id="CCC91331.1"/>
    </source>
</evidence>
<dbReference type="PANTHER" id="PTHR12360">
    <property type="entry name" value="NUCLEAR TRANSCRIPTION FACTOR, X-BOX BINDING 1 NFX1"/>
    <property type="match status" value="1"/>
</dbReference>
<evidence type="ECO:0000256" key="7">
    <source>
        <dbReference type="ARBA" id="ARBA00023015"/>
    </source>
</evidence>
<dbReference type="SUPFAM" id="SSF82708">
    <property type="entry name" value="R3H domain"/>
    <property type="match status" value="1"/>
</dbReference>
<evidence type="ECO:0000256" key="4">
    <source>
        <dbReference type="ARBA" id="ARBA00022737"/>
    </source>
</evidence>
<dbReference type="InterPro" id="IPR001374">
    <property type="entry name" value="R3H_dom"/>
</dbReference>
<proteinExistence type="inferred from homology"/>
<dbReference type="PANTHER" id="PTHR12360:SF12">
    <property type="entry name" value="TRANSCRIPTIONAL REPRESSOR NF-X1"/>
    <property type="match status" value="1"/>
</dbReference>
<dbReference type="InterPro" id="IPR036867">
    <property type="entry name" value="R3H_dom_sf"/>
</dbReference>
<feature type="domain" description="R3H" evidence="10">
    <location>
        <begin position="410"/>
        <end position="472"/>
    </location>
</feature>
<dbReference type="CDD" id="cd02325">
    <property type="entry name" value="R3H"/>
    <property type="match status" value="1"/>
</dbReference>
<keyword evidence="7" id="KW-0805">Transcription regulation</keyword>
<keyword evidence="4" id="KW-0677">Repeat</keyword>
<keyword evidence="9" id="KW-0539">Nucleus</keyword>
<dbReference type="CDD" id="cd06008">
    <property type="entry name" value="NF-X1-zinc-finger"/>
    <property type="match status" value="4"/>
</dbReference>
<dbReference type="Pfam" id="PF01422">
    <property type="entry name" value="zf-NF-X1"/>
    <property type="match status" value="6"/>
</dbReference>
<name>G0UPM0_TRYCI</name>
<dbReference type="GO" id="GO:0005634">
    <property type="term" value="C:nucleus"/>
    <property type="evidence" value="ECO:0007669"/>
    <property type="project" value="UniProtKB-SubCell"/>
</dbReference>
<evidence type="ECO:0000259" key="10">
    <source>
        <dbReference type="PROSITE" id="PS51061"/>
    </source>
</evidence>
<comment type="similarity">
    <text evidence="2">Belongs to the NFX1 family.</text>
</comment>
<evidence type="ECO:0000256" key="5">
    <source>
        <dbReference type="ARBA" id="ARBA00022771"/>
    </source>
</evidence>
<dbReference type="VEuPathDB" id="TriTrypDB:TcIL3000_7_1370"/>
<dbReference type="GO" id="GO:0000981">
    <property type="term" value="F:DNA-binding transcription factor activity, RNA polymerase II-specific"/>
    <property type="evidence" value="ECO:0007669"/>
    <property type="project" value="TreeGrafter"/>
</dbReference>
<protein>
    <submittedName>
        <fullName evidence="11">Uncharacterized protein TCIL3000_7_1370</fullName>
    </submittedName>
</protein>
<dbReference type="Pfam" id="PF01424">
    <property type="entry name" value="R3H"/>
    <property type="match status" value="1"/>
</dbReference>
<dbReference type="InterPro" id="IPR000967">
    <property type="entry name" value="Znf_NFX1"/>
</dbReference>
<comment type="subcellular location">
    <subcellularLocation>
        <location evidence="1">Nucleus</location>
    </subcellularLocation>
</comment>
<dbReference type="AlphaFoldDB" id="G0UPM0"/>
<evidence type="ECO:0000256" key="6">
    <source>
        <dbReference type="ARBA" id="ARBA00022833"/>
    </source>
</evidence>